<evidence type="ECO:0000313" key="1">
    <source>
        <dbReference type="EMBL" id="KDP28048.1"/>
    </source>
</evidence>
<organism evidence="1 2">
    <name type="scientific">Jatropha curcas</name>
    <name type="common">Barbados nut</name>
    <dbReference type="NCBI Taxonomy" id="180498"/>
    <lineage>
        <taxon>Eukaryota</taxon>
        <taxon>Viridiplantae</taxon>
        <taxon>Streptophyta</taxon>
        <taxon>Embryophyta</taxon>
        <taxon>Tracheophyta</taxon>
        <taxon>Spermatophyta</taxon>
        <taxon>Magnoliopsida</taxon>
        <taxon>eudicotyledons</taxon>
        <taxon>Gunneridae</taxon>
        <taxon>Pentapetalae</taxon>
        <taxon>rosids</taxon>
        <taxon>fabids</taxon>
        <taxon>Malpighiales</taxon>
        <taxon>Euphorbiaceae</taxon>
        <taxon>Crotonoideae</taxon>
        <taxon>Jatropheae</taxon>
        <taxon>Jatropha</taxon>
    </lineage>
</organism>
<dbReference type="AlphaFoldDB" id="A0A067JZ04"/>
<accession>A0A067JZ04</accession>
<name>A0A067JZ04_JATCU</name>
<proteinExistence type="predicted"/>
<keyword evidence="2" id="KW-1185">Reference proteome</keyword>
<evidence type="ECO:0000313" key="2">
    <source>
        <dbReference type="Proteomes" id="UP000027138"/>
    </source>
</evidence>
<reference evidence="1 2" key="1">
    <citation type="journal article" date="2014" name="PLoS ONE">
        <title>Global Analysis of Gene Expression Profiles in Physic Nut (Jatropha curcas L.) Seedlings Exposed to Salt Stress.</title>
        <authorList>
            <person name="Zhang L."/>
            <person name="Zhang C."/>
            <person name="Wu P."/>
            <person name="Chen Y."/>
            <person name="Li M."/>
            <person name="Jiang H."/>
            <person name="Wu G."/>
        </authorList>
    </citation>
    <scope>NUCLEOTIDE SEQUENCE [LARGE SCALE GENOMIC DNA]</scope>
    <source>
        <strain evidence="2">cv. GZQX0401</strain>
        <tissue evidence="1">Young leaves</tissue>
    </source>
</reference>
<gene>
    <name evidence="1" type="ORF">JCGZ_19740</name>
</gene>
<sequence>MSSGKSGDGSPINDPQMKLFMEAIHGQFRTFNNLFQDMKEELQEIRASQNSNAMRARPQARFQVHDDEDTADTNLNKIDGDLGSIKMRIPEFKGNNNVEEFLEWSLDSSKRRVEAIRLRTAERNTLLGGQLSATWYQSLTSENHFATVTIGRRRSTVPMETVTNNPIGQTSSLQLPPTCKQYLTDKIDNLVEISHIPESA</sequence>
<dbReference type="OrthoDB" id="850882at2759"/>
<protein>
    <submittedName>
        <fullName evidence="1">Uncharacterized protein</fullName>
    </submittedName>
</protein>
<dbReference type="Proteomes" id="UP000027138">
    <property type="component" value="Unassembled WGS sequence"/>
</dbReference>
<dbReference type="EMBL" id="KK914788">
    <property type="protein sequence ID" value="KDP28048.1"/>
    <property type="molecule type" value="Genomic_DNA"/>
</dbReference>